<reference evidence="1 2" key="1">
    <citation type="journal article" date="2022" name="Nat. Ecol. Evol.">
        <title>A masculinizing supergene underlies an exaggerated male reproductive morph in a spider.</title>
        <authorList>
            <person name="Hendrickx F."/>
            <person name="De Corte Z."/>
            <person name="Sonet G."/>
            <person name="Van Belleghem S.M."/>
            <person name="Kostlbacher S."/>
            <person name="Vangestel C."/>
        </authorList>
    </citation>
    <scope>NUCLEOTIDE SEQUENCE [LARGE SCALE GENOMIC DNA]</scope>
    <source>
        <strain evidence="1">W744_W776</strain>
    </source>
</reference>
<gene>
    <name evidence="1" type="ORF">JTE90_026135</name>
</gene>
<accession>A0AAV6V1X8</accession>
<name>A0AAV6V1X8_9ARAC</name>
<organism evidence="1 2">
    <name type="scientific">Oedothorax gibbosus</name>
    <dbReference type="NCBI Taxonomy" id="931172"/>
    <lineage>
        <taxon>Eukaryota</taxon>
        <taxon>Metazoa</taxon>
        <taxon>Ecdysozoa</taxon>
        <taxon>Arthropoda</taxon>
        <taxon>Chelicerata</taxon>
        <taxon>Arachnida</taxon>
        <taxon>Araneae</taxon>
        <taxon>Araneomorphae</taxon>
        <taxon>Entelegynae</taxon>
        <taxon>Araneoidea</taxon>
        <taxon>Linyphiidae</taxon>
        <taxon>Erigoninae</taxon>
        <taxon>Oedothorax</taxon>
    </lineage>
</organism>
<dbReference type="EMBL" id="JAFNEN010000202">
    <property type="protein sequence ID" value="KAG8189834.1"/>
    <property type="molecule type" value="Genomic_DNA"/>
</dbReference>
<sequence>MECVPYKIRPLETERQSRYGPIKTKAKRDMEDYQCFPELPMTAKYGKRIGKECIPDCSIGIYLPQRDG</sequence>
<proteinExistence type="predicted"/>
<dbReference type="AlphaFoldDB" id="A0AAV6V1X8"/>
<protein>
    <submittedName>
        <fullName evidence="1">Uncharacterized protein</fullName>
    </submittedName>
</protein>
<keyword evidence="2" id="KW-1185">Reference proteome</keyword>
<dbReference type="Proteomes" id="UP000827092">
    <property type="component" value="Unassembled WGS sequence"/>
</dbReference>
<comment type="caution">
    <text evidence="1">The sequence shown here is derived from an EMBL/GenBank/DDBJ whole genome shotgun (WGS) entry which is preliminary data.</text>
</comment>
<evidence type="ECO:0000313" key="2">
    <source>
        <dbReference type="Proteomes" id="UP000827092"/>
    </source>
</evidence>
<evidence type="ECO:0000313" key="1">
    <source>
        <dbReference type="EMBL" id="KAG8189834.1"/>
    </source>
</evidence>